<dbReference type="AlphaFoldDB" id="A0A8H7DMM5"/>
<evidence type="ECO:0000313" key="3">
    <source>
        <dbReference type="Proteomes" id="UP000623467"/>
    </source>
</evidence>
<dbReference type="Proteomes" id="UP000623467">
    <property type="component" value="Unassembled WGS sequence"/>
</dbReference>
<feature type="transmembrane region" description="Helical" evidence="1">
    <location>
        <begin position="62"/>
        <end position="84"/>
    </location>
</feature>
<organism evidence="2 3">
    <name type="scientific">Mycena sanguinolenta</name>
    <dbReference type="NCBI Taxonomy" id="230812"/>
    <lineage>
        <taxon>Eukaryota</taxon>
        <taxon>Fungi</taxon>
        <taxon>Dikarya</taxon>
        <taxon>Basidiomycota</taxon>
        <taxon>Agaricomycotina</taxon>
        <taxon>Agaricomycetes</taxon>
        <taxon>Agaricomycetidae</taxon>
        <taxon>Agaricales</taxon>
        <taxon>Marasmiineae</taxon>
        <taxon>Mycenaceae</taxon>
        <taxon>Mycena</taxon>
    </lineage>
</organism>
<evidence type="ECO:0000313" key="2">
    <source>
        <dbReference type="EMBL" id="KAF7376766.1"/>
    </source>
</evidence>
<gene>
    <name evidence="2" type="ORF">MSAN_00093900</name>
</gene>
<feature type="transmembrane region" description="Helical" evidence="1">
    <location>
        <begin position="35"/>
        <end position="56"/>
    </location>
</feature>
<dbReference type="OrthoDB" id="2751465at2759"/>
<reference evidence="2" key="1">
    <citation type="submission" date="2020-05" db="EMBL/GenBank/DDBJ databases">
        <title>Mycena genomes resolve the evolution of fungal bioluminescence.</title>
        <authorList>
            <person name="Tsai I.J."/>
        </authorList>
    </citation>
    <scope>NUCLEOTIDE SEQUENCE</scope>
    <source>
        <strain evidence="2">160909Yilan</strain>
    </source>
</reference>
<comment type="caution">
    <text evidence="2">The sequence shown here is derived from an EMBL/GenBank/DDBJ whole genome shotgun (WGS) entry which is preliminary data.</text>
</comment>
<accession>A0A8H7DMM5</accession>
<keyword evidence="3" id="KW-1185">Reference proteome</keyword>
<keyword evidence="1" id="KW-0812">Transmembrane</keyword>
<keyword evidence="1" id="KW-1133">Transmembrane helix</keyword>
<dbReference type="EMBL" id="JACAZH010000001">
    <property type="protein sequence ID" value="KAF7376766.1"/>
    <property type="molecule type" value="Genomic_DNA"/>
</dbReference>
<sequence>MFIYHPVRISFRIMSLHRQITHLSSNIAPAYAMRAISIIVESAAIYTLVLAGALFSNRVNSFVNFVFFDCTPPTIGLVFPYIIIIRVSHSTGYEEQPTNATLLDRTPDVQVRLDCKTETDTTRISSNYGVKQAEAMV</sequence>
<protein>
    <submittedName>
        <fullName evidence="2">Uncharacterized protein</fullName>
    </submittedName>
</protein>
<proteinExistence type="predicted"/>
<name>A0A8H7DMM5_9AGAR</name>
<evidence type="ECO:0000256" key="1">
    <source>
        <dbReference type="SAM" id="Phobius"/>
    </source>
</evidence>
<keyword evidence="1" id="KW-0472">Membrane</keyword>